<dbReference type="Pfam" id="PF00698">
    <property type="entry name" value="Acyl_transf_1"/>
    <property type="match status" value="1"/>
</dbReference>
<dbReference type="PROSITE" id="PS50075">
    <property type="entry name" value="CARRIER"/>
    <property type="match status" value="1"/>
</dbReference>
<organism evidence="8 9">
    <name type="scientific">Nocardiopsis suaedae</name>
    <dbReference type="NCBI Taxonomy" id="3018444"/>
    <lineage>
        <taxon>Bacteria</taxon>
        <taxon>Bacillati</taxon>
        <taxon>Actinomycetota</taxon>
        <taxon>Actinomycetes</taxon>
        <taxon>Streptosporangiales</taxon>
        <taxon>Nocardiopsidaceae</taxon>
        <taxon>Nocardiopsis</taxon>
    </lineage>
</organism>
<feature type="compositionally biased region" description="Pro residues" evidence="5">
    <location>
        <begin position="349"/>
        <end position="369"/>
    </location>
</feature>
<dbReference type="Pfam" id="PF16197">
    <property type="entry name" value="KAsynt_C_assoc"/>
    <property type="match status" value="1"/>
</dbReference>
<dbReference type="InterPro" id="IPR020806">
    <property type="entry name" value="PKS_PP-bd"/>
</dbReference>
<feature type="non-terminal residue" evidence="8">
    <location>
        <position position="1"/>
    </location>
</feature>
<dbReference type="SMART" id="SM00823">
    <property type="entry name" value="PKS_PP"/>
    <property type="match status" value="1"/>
</dbReference>
<gene>
    <name evidence="8" type="ORF">O4U47_16140</name>
</gene>
<dbReference type="InterPro" id="IPR050091">
    <property type="entry name" value="PKS_NRPS_Biosynth_Enz"/>
</dbReference>
<dbReference type="SMART" id="SM00825">
    <property type="entry name" value="PKS_KS"/>
    <property type="match status" value="1"/>
</dbReference>
<dbReference type="RefSeq" id="WP_270678691.1">
    <property type="nucleotide sequence ID" value="NZ_JAQFWP010000029.1"/>
</dbReference>
<dbReference type="CDD" id="cd00833">
    <property type="entry name" value="PKS"/>
    <property type="match status" value="1"/>
</dbReference>
<dbReference type="InterPro" id="IPR020841">
    <property type="entry name" value="PKS_Beta-ketoAc_synthase_dom"/>
</dbReference>
<dbReference type="InterPro" id="IPR036291">
    <property type="entry name" value="NAD(P)-bd_dom_sf"/>
</dbReference>
<name>A0ABT4TNT3_9ACTN</name>
<dbReference type="InterPro" id="IPR057326">
    <property type="entry name" value="KR_dom"/>
</dbReference>
<dbReference type="Gene3D" id="3.30.70.250">
    <property type="entry name" value="Malonyl-CoA ACP transacylase, ACP-binding"/>
    <property type="match status" value="1"/>
</dbReference>
<dbReference type="Pfam" id="PF00109">
    <property type="entry name" value="ketoacyl-synt"/>
    <property type="match status" value="1"/>
</dbReference>
<dbReference type="InterPro" id="IPR041618">
    <property type="entry name" value="PKS_DE"/>
</dbReference>
<protein>
    <submittedName>
        <fullName evidence="8">SDR family NAD(P)-dependent oxidoreductase</fullName>
    </submittedName>
</protein>
<accession>A0ABT4TNT3</accession>
<dbReference type="InterPro" id="IPR014031">
    <property type="entry name" value="Ketoacyl_synth_C"/>
</dbReference>
<dbReference type="Gene3D" id="3.40.50.720">
    <property type="entry name" value="NAD(P)-binding Rossmann-like Domain"/>
    <property type="match status" value="1"/>
</dbReference>
<evidence type="ECO:0000313" key="8">
    <source>
        <dbReference type="EMBL" id="MDA2806045.1"/>
    </source>
</evidence>
<evidence type="ECO:0000256" key="5">
    <source>
        <dbReference type="SAM" id="MobiDB-lite"/>
    </source>
</evidence>
<keyword evidence="4" id="KW-0012">Acyltransferase</keyword>
<dbReference type="EMBL" id="JAQFWP010000029">
    <property type="protein sequence ID" value="MDA2806045.1"/>
    <property type="molecule type" value="Genomic_DNA"/>
</dbReference>
<feature type="region of interest" description="Disordered" evidence="5">
    <location>
        <begin position="349"/>
        <end position="371"/>
    </location>
</feature>
<dbReference type="InterPro" id="IPR001227">
    <property type="entry name" value="Ac_transferase_dom_sf"/>
</dbReference>
<dbReference type="SMART" id="SM00822">
    <property type="entry name" value="PKS_KR"/>
    <property type="match status" value="1"/>
</dbReference>
<dbReference type="InterPro" id="IPR009081">
    <property type="entry name" value="PP-bd_ACP"/>
</dbReference>
<dbReference type="PROSITE" id="PS52004">
    <property type="entry name" value="KS3_2"/>
    <property type="match status" value="1"/>
</dbReference>
<dbReference type="InterPro" id="IPR013968">
    <property type="entry name" value="PKS_KR"/>
</dbReference>
<dbReference type="Proteomes" id="UP001165685">
    <property type="component" value="Unassembled WGS sequence"/>
</dbReference>
<dbReference type="InterPro" id="IPR016035">
    <property type="entry name" value="Acyl_Trfase/lysoPLipase"/>
</dbReference>
<dbReference type="Gene3D" id="6.10.140.1830">
    <property type="match status" value="1"/>
</dbReference>
<dbReference type="Pfam" id="PF00550">
    <property type="entry name" value="PP-binding"/>
    <property type="match status" value="1"/>
</dbReference>
<dbReference type="InterPro" id="IPR014030">
    <property type="entry name" value="Ketoacyl_synth_N"/>
</dbReference>
<dbReference type="SUPFAM" id="SSF51735">
    <property type="entry name" value="NAD(P)-binding Rossmann-fold domains"/>
    <property type="match status" value="2"/>
</dbReference>
<dbReference type="CDD" id="cd08952">
    <property type="entry name" value="KR_1_SDR_x"/>
    <property type="match status" value="1"/>
</dbReference>
<comment type="caution">
    <text evidence="8">The sequence shown here is derived from an EMBL/GenBank/DDBJ whole genome shotgun (WGS) entry which is preliminary data.</text>
</comment>
<dbReference type="Gene3D" id="3.40.47.10">
    <property type="match status" value="1"/>
</dbReference>
<dbReference type="SMART" id="SM00827">
    <property type="entry name" value="PKS_AT"/>
    <property type="match status" value="1"/>
</dbReference>
<dbReference type="InterPro" id="IPR036736">
    <property type="entry name" value="ACP-like_sf"/>
</dbReference>
<feature type="domain" description="Ketosynthase family 3 (KS3)" evidence="7">
    <location>
        <begin position="1"/>
        <end position="244"/>
    </location>
</feature>
<keyword evidence="3" id="KW-0808">Transferase</keyword>
<keyword evidence="1" id="KW-0596">Phosphopantetheine</keyword>
<evidence type="ECO:0000259" key="6">
    <source>
        <dbReference type="PROSITE" id="PS50075"/>
    </source>
</evidence>
<dbReference type="InterPro" id="IPR014043">
    <property type="entry name" value="Acyl_transferase_dom"/>
</dbReference>
<evidence type="ECO:0000313" key="9">
    <source>
        <dbReference type="Proteomes" id="UP001165685"/>
    </source>
</evidence>
<dbReference type="Pfam" id="PF08659">
    <property type="entry name" value="KR"/>
    <property type="match status" value="1"/>
</dbReference>
<dbReference type="InterPro" id="IPR016036">
    <property type="entry name" value="Malonyl_transacylase_ACP-bd"/>
</dbReference>
<dbReference type="InterPro" id="IPR032821">
    <property type="entry name" value="PKS_assoc"/>
</dbReference>
<dbReference type="SUPFAM" id="SSF53901">
    <property type="entry name" value="Thiolase-like"/>
    <property type="match status" value="2"/>
</dbReference>
<proteinExistence type="predicted"/>
<keyword evidence="9" id="KW-1185">Reference proteome</keyword>
<evidence type="ECO:0000256" key="2">
    <source>
        <dbReference type="ARBA" id="ARBA00022553"/>
    </source>
</evidence>
<dbReference type="Gene3D" id="3.40.366.10">
    <property type="entry name" value="Malonyl-Coenzyme A Acyl Carrier Protein, domain 2"/>
    <property type="match status" value="1"/>
</dbReference>
<evidence type="ECO:0000256" key="3">
    <source>
        <dbReference type="ARBA" id="ARBA00022679"/>
    </source>
</evidence>
<keyword evidence="2" id="KW-0597">Phosphoprotein</keyword>
<dbReference type="InterPro" id="IPR016039">
    <property type="entry name" value="Thiolase-like"/>
</dbReference>
<dbReference type="SMART" id="SM01294">
    <property type="entry name" value="PKS_PP_betabranch"/>
    <property type="match status" value="1"/>
</dbReference>
<evidence type="ECO:0000256" key="1">
    <source>
        <dbReference type="ARBA" id="ARBA00022450"/>
    </source>
</evidence>
<dbReference type="SUPFAM" id="SSF47336">
    <property type="entry name" value="ACP-like"/>
    <property type="match status" value="1"/>
</dbReference>
<evidence type="ECO:0000256" key="4">
    <source>
        <dbReference type="ARBA" id="ARBA00023315"/>
    </source>
</evidence>
<dbReference type="SUPFAM" id="SSF55048">
    <property type="entry name" value="Probable ACP-binding domain of malonyl-CoA ACP transacylase"/>
    <property type="match status" value="1"/>
</dbReference>
<dbReference type="Gene3D" id="1.10.1200.10">
    <property type="entry name" value="ACP-like"/>
    <property type="match status" value="1"/>
</dbReference>
<dbReference type="Gene3D" id="3.30.70.3290">
    <property type="match status" value="1"/>
</dbReference>
<feature type="domain" description="Carrier" evidence="6">
    <location>
        <begin position="1292"/>
        <end position="1370"/>
    </location>
</feature>
<reference evidence="8" key="1">
    <citation type="submission" date="2023-01" db="EMBL/GenBank/DDBJ databases">
        <title>Draft genome sequence of Nocardiopsis sp. LSu2-4 isolated from halophytes.</title>
        <authorList>
            <person name="Duangmal K."/>
            <person name="Chantavorakit T."/>
        </authorList>
    </citation>
    <scope>NUCLEOTIDE SEQUENCE</scope>
    <source>
        <strain evidence="8">LSu2-4</strain>
    </source>
</reference>
<dbReference type="Pfam" id="PF18369">
    <property type="entry name" value="PKS_DE"/>
    <property type="match status" value="1"/>
</dbReference>
<dbReference type="Pfam" id="PF02801">
    <property type="entry name" value="Ketoacyl-synt_C"/>
    <property type="match status" value="1"/>
</dbReference>
<feature type="region of interest" description="Disordered" evidence="5">
    <location>
        <begin position="243"/>
        <end position="273"/>
    </location>
</feature>
<evidence type="ECO:0000259" key="7">
    <source>
        <dbReference type="PROSITE" id="PS52004"/>
    </source>
</evidence>
<sequence>HLAVRALRGGECDRALAGGACVMATPEMFTEFSAQGGLAPDGRCKPFSAGADGTAWAEGAGMVVLERLSDAVRGGRRVLAVVRGSAVNSDGASNGLTAPSGPAQERVIADALGDAGLGPGDVDVVEAHGTGTRLGDPIEAGALAAAYGRGRERPLVVGSVKSNIGHTQAAAGLAGLIKSVLAMGHGRVPATLHLREPAPHIDWGSSGLVPAAEAVPWPETGRPRRAGVSSFGVSGANAHVVLEEPPTGSGAAGEVPTEEEGTGEERAGGQGRTWPFVLSGADPQALREQALRLADHVRANEGYRLRDVAYSLATTRTAMARRAVVLADGRDALLDGLARVAGGEDVVVPPCPGADPGPRTPPSPGPAPRCDPDGPVFVFPGQGTHWEGMAAGMLRDSAAFRQALHACADALRPHVGFDPVAVVRGDPGAAPLSRVDVVQPALWAVMVALAEAWRAEGVAPSAVVGHSQGEIAAACVAGALSLEDGAAVAARRSAALVELAGTGTMAALALPEERVRALRAPVHVAALNGPGSTVVSGTVEAVDAAVAECGAAGVDARRIDVDYASHSPLVEPVRERVEQALAGIAPRPPEVPFHSTLLGRPLDGEPLDAAYWYRNLRGTVRFAPVVRTLADAGSGLFIEVSPHPAVTPAVWATLEEAHAPGAAVGTLRRGEGGGSRFTEAVGEALARGAAADPRRAEGGGRLLAAAAAAFTRGAPIDWGRFFADGRTVPLPTYPFQRRRYWLAPARRPGSAAAAADPSEGAFWEAVDREDAHRIAEAIGVDGGEPLKAVLPALADWRRRRCADREQDALRYREEWVRTPAAGRSALEGTWLLVAERGGTGAAMARACARRMEEHGARTAPVEVDPGTGREGLRRALAGAPGPVAGAVSVQATGEQGPASAAALLQALGDAAVPAPLWCVTSGAVAAAPGDRVGDPRDAAVWGLGRVAAQEHPARWGGLVDLPPGPSGRDLDVLCAALARPGGEDQFAVRPQGLLVRRLVRAPLEGAAPPRRWRPSGTVLVTGGTGALGAQTARRLAAAADPPHLLLVGRRGPDAPGAAGLADELRAAGAGVTVAACDVADRAALARVLEGIPAERPLTAVVHTAAELDDAPVDALTPERIGRALRAKAVGALNLHDLTRDAELDAFVLFSSAAALVGVSGQGNYAPGNAVLDALAHHRRGLGLEAVSVAWGAWADQGMAADGTGDRLVRHGLPGIDAATAVEGMRRAVEHGDTAVAVARFDWSRFPAAFTAVRPSALLDLIPEAAAGGADGPGGGGGSGTLRGRVQAADRSERRRLLLAAVRAEAAAVLGHRAPGDLADDRSFKDQGADSVTALELRNRIAGAVEERLPASVVFDHPTPAALAAHLDGLLSGAADGPDAAGPAREGDEERLNRALAVLEEVLPGLKEGAPARAAAEERMEALLAGVSSASRDELFALIDEELGDA</sequence>
<dbReference type="PANTHER" id="PTHR43775">
    <property type="entry name" value="FATTY ACID SYNTHASE"/>
    <property type="match status" value="1"/>
</dbReference>
<dbReference type="SUPFAM" id="SSF52151">
    <property type="entry name" value="FabD/lysophospholipase-like"/>
    <property type="match status" value="1"/>
</dbReference>
<dbReference type="PANTHER" id="PTHR43775:SF51">
    <property type="entry name" value="INACTIVE PHENOLPHTHIOCEROL SYNTHESIS POLYKETIDE SYNTHASE TYPE I PKS1-RELATED"/>
    <property type="match status" value="1"/>
</dbReference>